<comment type="caution">
    <text evidence="1">The sequence shown here is derived from an EMBL/GenBank/DDBJ whole genome shotgun (WGS) entry which is preliminary data.</text>
</comment>
<gene>
    <name evidence="1" type="ORF">MANES_05G086364v8</name>
</gene>
<sequence>MKIELELTAKGDECLNSKMSAAATVNICPDKNVWTEFVEKNGDSAASII</sequence>
<organism evidence="1 2">
    <name type="scientific">Manihot esculenta</name>
    <name type="common">Cassava</name>
    <name type="synonym">Jatropha manihot</name>
    <dbReference type="NCBI Taxonomy" id="3983"/>
    <lineage>
        <taxon>Eukaryota</taxon>
        <taxon>Viridiplantae</taxon>
        <taxon>Streptophyta</taxon>
        <taxon>Embryophyta</taxon>
        <taxon>Tracheophyta</taxon>
        <taxon>Spermatophyta</taxon>
        <taxon>Magnoliopsida</taxon>
        <taxon>eudicotyledons</taxon>
        <taxon>Gunneridae</taxon>
        <taxon>Pentapetalae</taxon>
        <taxon>rosids</taxon>
        <taxon>fabids</taxon>
        <taxon>Malpighiales</taxon>
        <taxon>Euphorbiaceae</taxon>
        <taxon>Crotonoideae</taxon>
        <taxon>Manihoteae</taxon>
        <taxon>Manihot</taxon>
    </lineage>
</organism>
<reference evidence="2" key="1">
    <citation type="journal article" date="2016" name="Nat. Biotechnol.">
        <title>Sequencing wild and cultivated cassava and related species reveals extensive interspecific hybridization and genetic diversity.</title>
        <authorList>
            <person name="Bredeson J.V."/>
            <person name="Lyons J.B."/>
            <person name="Prochnik S.E."/>
            <person name="Wu G.A."/>
            <person name="Ha C.M."/>
            <person name="Edsinger-Gonzales E."/>
            <person name="Grimwood J."/>
            <person name="Schmutz J."/>
            <person name="Rabbi I.Y."/>
            <person name="Egesi C."/>
            <person name="Nauluvula P."/>
            <person name="Lebot V."/>
            <person name="Ndunguru J."/>
            <person name="Mkamilo G."/>
            <person name="Bart R.S."/>
            <person name="Setter T.L."/>
            <person name="Gleadow R.M."/>
            <person name="Kulakow P."/>
            <person name="Ferguson M.E."/>
            <person name="Rounsley S."/>
            <person name="Rokhsar D.S."/>
        </authorList>
    </citation>
    <scope>NUCLEOTIDE SEQUENCE [LARGE SCALE GENOMIC DNA]</scope>
    <source>
        <strain evidence="2">cv. AM560-2</strain>
    </source>
</reference>
<dbReference type="EMBL" id="CM004391">
    <property type="protein sequence ID" value="KAG8653959.1"/>
    <property type="molecule type" value="Genomic_DNA"/>
</dbReference>
<dbReference type="Proteomes" id="UP000091857">
    <property type="component" value="Chromosome 5"/>
</dbReference>
<evidence type="ECO:0000313" key="2">
    <source>
        <dbReference type="Proteomes" id="UP000091857"/>
    </source>
</evidence>
<proteinExistence type="predicted"/>
<protein>
    <submittedName>
        <fullName evidence="1">Uncharacterized protein</fullName>
    </submittedName>
</protein>
<keyword evidence="2" id="KW-1185">Reference proteome</keyword>
<name>A0ACB7HMI3_MANES</name>
<accession>A0ACB7HMI3</accession>
<evidence type="ECO:0000313" key="1">
    <source>
        <dbReference type="EMBL" id="KAG8653959.1"/>
    </source>
</evidence>